<keyword evidence="4" id="KW-1133">Transmembrane helix</keyword>
<gene>
    <name evidence="5" type="ORF">C882_0756</name>
</gene>
<feature type="compositionally biased region" description="Low complexity" evidence="3">
    <location>
        <begin position="89"/>
        <end position="99"/>
    </location>
</feature>
<keyword evidence="4" id="KW-0812">Transmembrane</keyword>
<dbReference type="eggNOG" id="COG0845">
    <property type="taxonomic scope" value="Bacteria"/>
</dbReference>
<evidence type="ECO:0000256" key="3">
    <source>
        <dbReference type="SAM" id="MobiDB-lite"/>
    </source>
</evidence>
<reference evidence="5 6" key="1">
    <citation type="journal article" date="2013" name="Genome Announc.">
        <title>Draft Genome Sequence of an Alphaproteobacterium, Caenispirillum salinarum AK4(T), Isolated from a Solar Saltern.</title>
        <authorList>
            <person name="Khatri I."/>
            <person name="Singh A."/>
            <person name="Korpole S."/>
            <person name="Pinnaka A.K."/>
            <person name="Subramanian S."/>
        </authorList>
    </citation>
    <scope>NUCLEOTIDE SEQUENCE [LARGE SCALE GENOMIC DNA]</scope>
    <source>
        <strain evidence="5 6">AK4</strain>
    </source>
</reference>
<keyword evidence="4" id="KW-0472">Membrane</keyword>
<name>K9GRF0_9PROT</name>
<evidence type="ECO:0000256" key="1">
    <source>
        <dbReference type="ARBA" id="ARBA00004196"/>
    </source>
</evidence>
<evidence type="ECO:0000313" key="6">
    <source>
        <dbReference type="Proteomes" id="UP000009881"/>
    </source>
</evidence>
<dbReference type="PATRIC" id="fig|1238182.3.peg.2970"/>
<dbReference type="OrthoDB" id="9763546at2"/>
<dbReference type="GO" id="GO:0030313">
    <property type="term" value="C:cell envelope"/>
    <property type="evidence" value="ECO:0007669"/>
    <property type="project" value="UniProtKB-SubCell"/>
</dbReference>
<dbReference type="SUPFAM" id="SSF111369">
    <property type="entry name" value="HlyD-like secretion proteins"/>
    <property type="match status" value="1"/>
</dbReference>
<accession>K9GRF0</accession>
<keyword evidence="6" id="KW-1185">Reference proteome</keyword>
<dbReference type="EMBL" id="ANHY01000015">
    <property type="protein sequence ID" value="EKV28545.1"/>
    <property type="molecule type" value="Genomic_DNA"/>
</dbReference>
<sequence>MTEQSSVYSRLLQLEREARHAETEDALRFVLVNQTRRLVAYRQAVLVRLEGPGRFAVEAVSNVPVIDRDAPFVRWLTRVLKTLRPDQPPTTDAAAAAQASGEPGSQRLDAAALPEALRAEWSEWWPPEVLWQPLKGADGRLLGGLMLAREEPFQSAEQVLADRLADAYGHAWEALRRRLGLKVSAGQKRRRRTVLAWAAALIVVTVLAWPVRQSALAPSEVVPMEPQVVAAPLEGVVETVLVDPNQAVEAGQPLFRFEEAPLRARREVAAKQLAVAEADLRQARQSAFRSPARKGEVALKEAAVDLRRAELAYAEELLSRAVVSAPAAGVAVFADKDDWTGRPVAVGERVMVVADPERTKLRAWLPVSDAIALEPGTDVRVFLAVDPLNPVPAILNRASYDAELTPEGTLAYRVDATFLDRSAPRIGLQGTAKLYGEHAPLAFTLFRRPIASIRQFLGL</sequence>
<evidence type="ECO:0000256" key="4">
    <source>
        <dbReference type="SAM" id="Phobius"/>
    </source>
</evidence>
<dbReference type="RefSeq" id="WP_009541413.1">
    <property type="nucleotide sequence ID" value="NZ_ANHY01000015.1"/>
</dbReference>
<dbReference type="PANTHER" id="PTHR32347:SF23">
    <property type="entry name" value="BLL5650 PROTEIN"/>
    <property type="match status" value="1"/>
</dbReference>
<dbReference type="PANTHER" id="PTHR32347">
    <property type="entry name" value="EFFLUX SYSTEM COMPONENT YKNX-RELATED"/>
    <property type="match status" value="1"/>
</dbReference>
<evidence type="ECO:0000313" key="5">
    <source>
        <dbReference type="EMBL" id="EKV28545.1"/>
    </source>
</evidence>
<dbReference type="Proteomes" id="UP000009881">
    <property type="component" value="Unassembled WGS sequence"/>
</dbReference>
<feature type="transmembrane region" description="Helical" evidence="4">
    <location>
        <begin position="194"/>
        <end position="211"/>
    </location>
</feature>
<dbReference type="Gene3D" id="2.40.50.100">
    <property type="match status" value="1"/>
</dbReference>
<proteinExistence type="predicted"/>
<dbReference type="STRING" id="1238182.C882_0756"/>
<comment type="caution">
    <text evidence="5">The sequence shown here is derived from an EMBL/GenBank/DDBJ whole genome shotgun (WGS) entry which is preliminary data.</text>
</comment>
<keyword evidence="2" id="KW-0175">Coiled coil</keyword>
<organism evidence="5 6">
    <name type="scientific">Caenispirillum salinarum AK4</name>
    <dbReference type="NCBI Taxonomy" id="1238182"/>
    <lineage>
        <taxon>Bacteria</taxon>
        <taxon>Pseudomonadati</taxon>
        <taxon>Pseudomonadota</taxon>
        <taxon>Alphaproteobacteria</taxon>
        <taxon>Rhodospirillales</taxon>
        <taxon>Novispirillaceae</taxon>
        <taxon>Caenispirillum</taxon>
    </lineage>
</organism>
<protein>
    <submittedName>
        <fullName evidence="5">Uncharacterized protein</fullName>
    </submittedName>
</protein>
<evidence type="ECO:0000256" key="2">
    <source>
        <dbReference type="ARBA" id="ARBA00023054"/>
    </source>
</evidence>
<dbReference type="AlphaFoldDB" id="K9GRF0"/>
<dbReference type="Gene3D" id="1.10.287.470">
    <property type="entry name" value="Helix hairpin bin"/>
    <property type="match status" value="1"/>
</dbReference>
<feature type="region of interest" description="Disordered" evidence="3">
    <location>
        <begin position="84"/>
        <end position="105"/>
    </location>
</feature>
<dbReference type="InterPro" id="IPR050465">
    <property type="entry name" value="UPF0194_transport"/>
</dbReference>
<comment type="subcellular location">
    <subcellularLocation>
        <location evidence="1">Cell envelope</location>
    </subcellularLocation>
</comment>